<feature type="binding site" evidence="8">
    <location>
        <position position="151"/>
    </location>
    <ligand>
        <name>ATP</name>
        <dbReference type="ChEBI" id="CHEBI:30616"/>
    </ligand>
</feature>
<evidence type="ECO:0000256" key="1">
    <source>
        <dbReference type="ARBA" id="ARBA00006583"/>
    </source>
</evidence>
<feature type="binding site" evidence="8">
    <location>
        <position position="149"/>
    </location>
    <ligand>
        <name>ATP</name>
        <dbReference type="ChEBI" id="CHEBI:30616"/>
    </ligand>
</feature>
<dbReference type="eggNOG" id="COG0593">
    <property type="taxonomic scope" value="Bacteria"/>
</dbReference>
<evidence type="ECO:0000259" key="13">
    <source>
        <dbReference type="SMART" id="SM00760"/>
    </source>
</evidence>
<dbReference type="InterPro" id="IPR013317">
    <property type="entry name" value="DnaA_dom"/>
</dbReference>
<protein>
    <recommendedName>
        <fullName evidence="8 9">Chromosomal replication initiator protein DnaA</fullName>
    </recommendedName>
</protein>
<dbReference type="SMART" id="SM00382">
    <property type="entry name" value="AAA"/>
    <property type="match status" value="1"/>
</dbReference>
<comment type="function">
    <text evidence="8 10">Plays an essential role in the initiation and regulation of chromosomal replication. ATP-DnaA binds to the origin of replication (oriC) to initiate formation of the DNA replication initiation complex once per cell cycle. Binds the DnaA box (a 9 base pair repeat at the origin) and separates the double-stranded (ds)DNA. Forms a right-handed helical filament on oriC DNA; dsDNA binds to the exterior of the filament while single-stranded (ss)DNA is stabiized in the filament's interior. The ATP-DnaA-oriC complex binds and stabilizes one strand of the AT-rich DNA unwinding element (DUE), permitting loading of DNA polymerase. After initiation quickly degrades to an ADP-DnaA complex that is not apt for DNA replication. Binds acidic phospholipids.</text>
</comment>
<comment type="caution">
    <text evidence="8">Lacks conserved residue(s) required for the propagation of feature annotation.</text>
</comment>
<dbReference type="Proteomes" id="UP000035100">
    <property type="component" value="Unassembled WGS sequence"/>
</dbReference>
<evidence type="ECO:0000256" key="6">
    <source>
        <dbReference type="ARBA" id="ARBA00023121"/>
    </source>
</evidence>
<dbReference type="GO" id="GO:0006270">
    <property type="term" value="P:DNA replication initiation"/>
    <property type="evidence" value="ECO:0007669"/>
    <property type="project" value="UniProtKB-UniRule"/>
</dbReference>
<dbReference type="InterPro" id="IPR010921">
    <property type="entry name" value="Trp_repressor/repl_initiator"/>
</dbReference>
<comment type="subunit">
    <text evidence="8">Oligomerizes as a right-handed, spiral filament on DNA at oriC.</text>
</comment>
<comment type="similarity">
    <text evidence="1 8 11">Belongs to the DnaA family.</text>
</comment>
<proteinExistence type="inferred from homology"/>
<dbReference type="PROSITE" id="PS01008">
    <property type="entry name" value="DNAA"/>
    <property type="match status" value="1"/>
</dbReference>
<feature type="domain" description="Chromosomal replication initiator DnaA C-terminal" evidence="13">
    <location>
        <begin position="354"/>
        <end position="423"/>
    </location>
</feature>
<reference evidence="14 15" key="1">
    <citation type="submission" date="2013-01" db="EMBL/GenBank/DDBJ databases">
        <authorList>
            <person name="Fiebig A."/>
            <person name="Goeker M."/>
            <person name="Klenk H.-P.P."/>
        </authorList>
    </citation>
    <scope>NUCLEOTIDE SEQUENCE [LARGE SCALE GENOMIC DNA]</scope>
    <source>
        <strain evidence="14 15">DSM 24838</strain>
    </source>
</reference>
<evidence type="ECO:0000256" key="7">
    <source>
        <dbReference type="ARBA" id="ARBA00023125"/>
    </source>
</evidence>
<gene>
    <name evidence="8" type="primary">dnaA</name>
    <name evidence="14" type="ORF">Wenmar_00493</name>
</gene>
<dbReference type="GO" id="GO:0006275">
    <property type="term" value="P:regulation of DNA replication"/>
    <property type="evidence" value="ECO:0007669"/>
    <property type="project" value="UniProtKB-UniRule"/>
</dbReference>
<dbReference type="SMART" id="SM00760">
    <property type="entry name" value="Bac_DnaA_C"/>
    <property type="match status" value="1"/>
</dbReference>
<dbReference type="InterPro" id="IPR038454">
    <property type="entry name" value="DnaA_N_sf"/>
</dbReference>
<dbReference type="Pfam" id="PF00308">
    <property type="entry name" value="Bac_DnaA"/>
    <property type="match status" value="1"/>
</dbReference>
<dbReference type="HAMAP" id="MF_00377">
    <property type="entry name" value="DnaA_bact"/>
    <property type="match status" value="1"/>
</dbReference>
<dbReference type="Gene3D" id="3.40.50.300">
    <property type="entry name" value="P-loop containing nucleotide triphosphate hydrolases"/>
    <property type="match status" value="1"/>
</dbReference>
<feature type="region of interest" description="Domain IV, binds dsDNA" evidence="8">
    <location>
        <begin position="327"/>
        <end position="446"/>
    </location>
</feature>
<accession>A0A0D0Q9K6</accession>
<keyword evidence="5 8" id="KW-0067">ATP-binding</keyword>
<keyword evidence="3 8" id="KW-0235">DNA replication</keyword>
<dbReference type="CDD" id="cd00009">
    <property type="entry name" value="AAA"/>
    <property type="match status" value="1"/>
</dbReference>
<evidence type="ECO:0000313" key="14">
    <source>
        <dbReference type="EMBL" id="KIQ71114.1"/>
    </source>
</evidence>
<dbReference type="InterPro" id="IPR001957">
    <property type="entry name" value="Chromosome_initiator_DnaA"/>
</dbReference>
<dbReference type="SUPFAM" id="SSF48295">
    <property type="entry name" value="TrpR-like"/>
    <property type="match status" value="1"/>
</dbReference>
<dbReference type="PRINTS" id="PR00051">
    <property type="entry name" value="DNAA"/>
</dbReference>
<dbReference type="FunFam" id="3.40.50.300:FF:000668">
    <property type="entry name" value="Chromosomal replication initiator protein DnaA"/>
    <property type="match status" value="1"/>
</dbReference>
<feature type="binding site" evidence="8">
    <location>
        <position position="153"/>
    </location>
    <ligand>
        <name>ATP</name>
        <dbReference type="ChEBI" id="CHEBI:30616"/>
    </ligand>
</feature>
<comment type="subcellular location">
    <subcellularLocation>
        <location evidence="8">Cytoplasm</location>
    </subcellularLocation>
</comment>
<keyword evidence="4 8" id="KW-0547">Nucleotide-binding</keyword>
<dbReference type="GO" id="GO:0003688">
    <property type="term" value="F:DNA replication origin binding"/>
    <property type="evidence" value="ECO:0007669"/>
    <property type="project" value="UniProtKB-UniRule"/>
</dbReference>
<dbReference type="PANTHER" id="PTHR30050:SF2">
    <property type="entry name" value="CHROMOSOMAL REPLICATION INITIATOR PROTEIN DNAA"/>
    <property type="match status" value="1"/>
</dbReference>
<name>A0A0D0Q9K6_9RHOB</name>
<evidence type="ECO:0000256" key="5">
    <source>
        <dbReference type="ARBA" id="ARBA00022840"/>
    </source>
</evidence>
<dbReference type="InterPro" id="IPR013159">
    <property type="entry name" value="DnaA_C"/>
</dbReference>
<organism evidence="14 15">
    <name type="scientific">Wenxinia marina DSM 24838</name>
    <dbReference type="NCBI Taxonomy" id="1123501"/>
    <lineage>
        <taxon>Bacteria</taxon>
        <taxon>Pseudomonadati</taxon>
        <taxon>Pseudomonadota</taxon>
        <taxon>Alphaproteobacteria</taxon>
        <taxon>Rhodobacterales</taxon>
        <taxon>Roseobacteraceae</taxon>
        <taxon>Wenxinia</taxon>
    </lineage>
</organism>
<evidence type="ECO:0000256" key="11">
    <source>
        <dbReference type="RuleBase" id="RU004227"/>
    </source>
</evidence>
<comment type="domain">
    <text evidence="8">Domain I is involved in oligomerization and binding regulators, domain II is flexibile and of varying length in different bacteria, domain III forms the AAA+ region, while domain IV binds dsDNA.</text>
</comment>
<dbReference type="OrthoDB" id="9807019at2"/>
<keyword evidence="15" id="KW-1185">Reference proteome</keyword>
<dbReference type="InterPro" id="IPR018312">
    <property type="entry name" value="Chromosome_initiator_DnaA_CS"/>
</dbReference>
<dbReference type="Pfam" id="PF11638">
    <property type="entry name" value="DnaA_N"/>
    <property type="match status" value="1"/>
</dbReference>
<feature type="binding site" evidence="8">
    <location>
        <position position="152"/>
    </location>
    <ligand>
        <name>ATP</name>
        <dbReference type="ChEBI" id="CHEBI:30616"/>
    </ligand>
</feature>
<keyword evidence="7 8" id="KW-0238">DNA-binding</keyword>
<dbReference type="Pfam" id="PF08299">
    <property type="entry name" value="Bac_DnaA_C"/>
    <property type="match status" value="1"/>
</dbReference>
<dbReference type="GO" id="GO:0005737">
    <property type="term" value="C:cytoplasm"/>
    <property type="evidence" value="ECO:0007669"/>
    <property type="project" value="UniProtKB-SubCell"/>
</dbReference>
<dbReference type="PATRIC" id="fig|1123501.6.peg.552"/>
<dbReference type="STRING" id="1123501.Wenmar_00493"/>
<sequence length="446" mass="50565">MTEEKWGEVREGLRRAVGASNYKSWIEPLEFDSLDDGVCTFRVATTFLGNYVSTNFGDQILFHLNRAGQTVQRLRFQTANIARPPASPAAEPAEPAAATDEVEFRPEARLTFDRFVVGKSNELAHAAARRVAEGGQVAFNPLFLHGGVGLGKTHLMHAVAHEIAQRDPSKKVIYISAESFMWRFITALREKKMMDFKQMFRSIDVLMVDDVQFIAGKESTQEEFFHTFNYLVDSGKQIIISADRSPADIRDLEDRIKSRLQCGLVVDLHPTDYELRVGILQSKIDYYEGIYPGVTIRDGVIDYLAHRIVTNVRVLEGAMTRLYAFASLVGREITVELAQDCLADIFKASDRKVSIDEIQRKVCDHFNIRVSDMIGPKRLRAYARPRQVAMYLCKQLTNRSLPEIGRHFGKRDHTTVIHGVRQIEKLMQTDSQLADDVTLLRRALEA</sequence>
<feature type="domain" description="AAA+ ATPase" evidence="12">
    <location>
        <begin position="138"/>
        <end position="268"/>
    </location>
</feature>
<dbReference type="GO" id="GO:0008289">
    <property type="term" value="F:lipid binding"/>
    <property type="evidence" value="ECO:0007669"/>
    <property type="project" value="UniProtKB-KW"/>
</dbReference>
<evidence type="ECO:0000256" key="2">
    <source>
        <dbReference type="ARBA" id="ARBA00022490"/>
    </source>
</evidence>
<evidence type="ECO:0000256" key="9">
    <source>
        <dbReference type="NCBIfam" id="TIGR00362"/>
    </source>
</evidence>
<evidence type="ECO:0000256" key="4">
    <source>
        <dbReference type="ARBA" id="ARBA00022741"/>
    </source>
</evidence>
<keyword evidence="6 8" id="KW-0446">Lipid-binding</keyword>
<dbReference type="InterPro" id="IPR027417">
    <property type="entry name" value="P-loop_NTPase"/>
</dbReference>
<dbReference type="InterPro" id="IPR024633">
    <property type="entry name" value="DnaA_N_dom"/>
</dbReference>
<evidence type="ECO:0000256" key="8">
    <source>
        <dbReference type="HAMAP-Rule" id="MF_00377"/>
    </source>
</evidence>
<dbReference type="Gene3D" id="1.10.8.60">
    <property type="match status" value="1"/>
</dbReference>
<evidence type="ECO:0000256" key="10">
    <source>
        <dbReference type="RuleBase" id="RU000577"/>
    </source>
</evidence>
<dbReference type="InterPro" id="IPR020591">
    <property type="entry name" value="Chromosome_initiator_DnaA-like"/>
</dbReference>
<dbReference type="Gene3D" id="3.30.300.180">
    <property type="match status" value="1"/>
</dbReference>
<dbReference type="PANTHER" id="PTHR30050">
    <property type="entry name" value="CHROMOSOMAL REPLICATION INITIATOR PROTEIN DNAA"/>
    <property type="match status" value="1"/>
</dbReference>
<dbReference type="NCBIfam" id="TIGR00362">
    <property type="entry name" value="DnaA"/>
    <property type="match status" value="1"/>
</dbReference>
<dbReference type="Gene3D" id="1.10.1750.10">
    <property type="match status" value="1"/>
</dbReference>
<dbReference type="InterPro" id="IPR003593">
    <property type="entry name" value="AAA+_ATPase"/>
</dbReference>
<dbReference type="GO" id="GO:0005524">
    <property type="term" value="F:ATP binding"/>
    <property type="evidence" value="ECO:0007669"/>
    <property type="project" value="UniProtKB-UniRule"/>
</dbReference>
<dbReference type="CDD" id="cd06571">
    <property type="entry name" value="Bac_DnaA_C"/>
    <property type="match status" value="1"/>
</dbReference>
<dbReference type="SUPFAM" id="SSF52540">
    <property type="entry name" value="P-loop containing nucleoside triphosphate hydrolases"/>
    <property type="match status" value="1"/>
</dbReference>
<dbReference type="RefSeq" id="WP_018304609.1">
    <property type="nucleotide sequence ID" value="NZ_KB902314.1"/>
</dbReference>
<evidence type="ECO:0000259" key="12">
    <source>
        <dbReference type="SMART" id="SM00382"/>
    </source>
</evidence>
<dbReference type="AlphaFoldDB" id="A0A0D0Q9K6"/>
<evidence type="ECO:0000313" key="15">
    <source>
        <dbReference type="Proteomes" id="UP000035100"/>
    </source>
</evidence>
<dbReference type="GO" id="GO:0005886">
    <property type="term" value="C:plasma membrane"/>
    <property type="evidence" value="ECO:0007669"/>
    <property type="project" value="TreeGrafter"/>
</dbReference>
<evidence type="ECO:0000256" key="3">
    <source>
        <dbReference type="ARBA" id="ARBA00022705"/>
    </source>
</evidence>
<comment type="caution">
    <text evidence="14">The sequence shown here is derived from an EMBL/GenBank/DDBJ whole genome shotgun (WGS) entry which is preliminary data.</text>
</comment>
<keyword evidence="2 8" id="KW-0963">Cytoplasm</keyword>
<dbReference type="EMBL" id="AONG01000003">
    <property type="protein sequence ID" value="KIQ71114.1"/>
    <property type="molecule type" value="Genomic_DNA"/>
</dbReference>
<feature type="region of interest" description="Domain I, interacts with DnaA modulators" evidence="8">
    <location>
        <begin position="1"/>
        <end position="82"/>
    </location>
</feature>